<reference evidence="2" key="1">
    <citation type="submission" date="2020-10" db="EMBL/GenBank/DDBJ databases">
        <authorList>
            <person name="Gilroy R."/>
        </authorList>
    </citation>
    <scope>NUCLEOTIDE SEQUENCE</scope>
    <source>
        <strain evidence="2">CHK176-22527</strain>
    </source>
</reference>
<accession>A0A9D1KTX3</accession>
<evidence type="ECO:0000259" key="1">
    <source>
        <dbReference type="Pfam" id="PF19909"/>
    </source>
</evidence>
<dbReference type="AlphaFoldDB" id="A0A9D1KTX3"/>
<feature type="domain" description="DUF6382" evidence="1">
    <location>
        <begin position="9"/>
        <end position="144"/>
    </location>
</feature>
<dbReference type="Pfam" id="PF19909">
    <property type="entry name" value="DUF6382"/>
    <property type="match status" value="1"/>
</dbReference>
<dbReference type="Proteomes" id="UP000824159">
    <property type="component" value="Unassembled WGS sequence"/>
</dbReference>
<dbReference type="EMBL" id="DVLX01000033">
    <property type="protein sequence ID" value="HIT99261.1"/>
    <property type="molecule type" value="Genomic_DNA"/>
</dbReference>
<evidence type="ECO:0000313" key="2">
    <source>
        <dbReference type="EMBL" id="HIT99261.1"/>
    </source>
</evidence>
<proteinExistence type="predicted"/>
<protein>
    <recommendedName>
        <fullName evidence="1">DUF6382 domain-containing protein</fullName>
    </recommendedName>
</protein>
<name>A0A9D1KTX3_9FIRM</name>
<dbReference type="InterPro" id="IPR045962">
    <property type="entry name" value="DUF6382"/>
</dbReference>
<sequence length="179" mass="21141">MWNSMDFKTEIKKESIADFEKIMLSSGQCRFFMPMGFMASGEGEMVRYDCSGFAPLSRYRIERTDDALYLLEQVLIILGSSIEYFIAPWKITLDTSTVFYNKETGEVKMAYVPVSERKHNLRKNIAVFIEQLKREIKDGNARYLDMTIKYIYYNNYSIRDIINKIGMFRRQIYLDKKTS</sequence>
<comment type="caution">
    <text evidence="2">The sequence shown here is derived from an EMBL/GenBank/DDBJ whole genome shotgun (WGS) entry which is preliminary data.</text>
</comment>
<reference evidence="2" key="2">
    <citation type="journal article" date="2021" name="PeerJ">
        <title>Extensive microbial diversity within the chicken gut microbiome revealed by metagenomics and culture.</title>
        <authorList>
            <person name="Gilroy R."/>
            <person name="Ravi A."/>
            <person name="Getino M."/>
            <person name="Pursley I."/>
            <person name="Horton D.L."/>
            <person name="Alikhan N.F."/>
            <person name="Baker D."/>
            <person name="Gharbi K."/>
            <person name="Hall N."/>
            <person name="Watson M."/>
            <person name="Adriaenssens E.M."/>
            <person name="Foster-Nyarko E."/>
            <person name="Jarju S."/>
            <person name="Secka A."/>
            <person name="Antonio M."/>
            <person name="Oren A."/>
            <person name="Chaudhuri R.R."/>
            <person name="La Ragione R."/>
            <person name="Hildebrand F."/>
            <person name="Pallen M.J."/>
        </authorList>
    </citation>
    <scope>NUCLEOTIDE SEQUENCE</scope>
    <source>
        <strain evidence="2">CHK176-22527</strain>
    </source>
</reference>
<gene>
    <name evidence="2" type="ORF">IAD12_03290</name>
</gene>
<evidence type="ECO:0000313" key="3">
    <source>
        <dbReference type="Proteomes" id="UP000824159"/>
    </source>
</evidence>
<organism evidence="2 3">
    <name type="scientific">Candidatus Allocopromorpha excrementavium</name>
    <dbReference type="NCBI Taxonomy" id="2840741"/>
    <lineage>
        <taxon>Bacteria</taxon>
        <taxon>Bacillati</taxon>
        <taxon>Bacillota</taxon>
        <taxon>Clostridia</taxon>
        <taxon>Eubacteriales</taxon>
        <taxon>Eubacteriaceae</taxon>
        <taxon>Eubacteriaceae incertae sedis</taxon>
        <taxon>Candidatus Allocopromorpha</taxon>
    </lineage>
</organism>